<dbReference type="Proteomes" id="UP001140949">
    <property type="component" value="Unassembled WGS sequence"/>
</dbReference>
<name>A0AAX6EFJ5_IRIPA</name>
<evidence type="ECO:0000313" key="1">
    <source>
        <dbReference type="EMBL" id="KAJ6802699.1"/>
    </source>
</evidence>
<gene>
    <name evidence="1" type="ORF">M6B38_191115</name>
</gene>
<proteinExistence type="predicted"/>
<evidence type="ECO:0000313" key="2">
    <source>
        <dbReference type="Proteomes" id="UP001140949"/>
    </source>
</evidence>
<reference evidence="1" key="1">
    <citation type="journal article" date="2023" name="GigaByte">
        <title>Genome assembly of the bearded iris, Iris pallida Lam.</title>
        <authorList>
            <person name="Bruccoleri R.E."/>
            <person name="Oakeley E.J."/>
            <person name="Faust A.M.E."/>
            <person name="Altorfer M."/>
            <person name="Dessus-Babus S."/>
            <person name="Burckhardt D."/>
            <person name="Oertli M."/>
            <person name="Naumann U."/>
            <person name="Petersen F."/>
            <person name="Wong J."/>
        </authorList>
    </citation>
    <scope>NUCLEOTIDE SEQUENCE</scope>
    <source>
        <strain evidence="1">GSM-AAB239-AS_SAM_17_03QT</strain>
    </source>
</reference>
<dbReference type="EMBL" id="JANAVB010037020">
    <property type="protein sequence ID" value="KAJ6802699.1"/>
    <property type="molecule type" value="Genomic_DNA"/>
</dbReference>
<organism evidence="1 2">
    <name type="scientific">Iris pallida</name>
    <name type="common">Sweet iris</name>
    <dbReference type="NCBI Taxonomy" id="29817"/>
    <lineage>
        <taxon>Eukaryota</taxon>
        <taxon>Viridiplantae</taxon>
        <taxon>Streptophyta</taxon>
        <taxon>Embryophyta</taxon>
        <taxon>Tracheophyta</taxon>
        <taxon>Spermatophyta</taxon>
        <taxon>Magnoliopsida</taxon>
        <taxon>Liliopsida</taxon>
        <taxon>Asparagales</taxon>
        <taxon>Iridaceae</taxon>
        <taxon>Iridoideae</taxon>
        <taxon>Irideae</taxon>
        <taxon>Iris</taxon>
    </lineage>
</organism>
<dbReference type="AlphaFoldDB" id="A0AAX6EFJ5"/>
<accession>A0AAX6EFJ5</accession>
<comment type="caution">
    <text evidence="1">The sequence shown here is derived from an EMBL/GenBank/DDBJ whole genome shotgun (WGS) entry which is preliminary data.</text>
</comment>
<reference evidence="1" key="2">
    <citation type="submission" date="2023-04" db="EMBL/GenBank/DDBJ databases">
        <authorList>
            <person name="Bruccoleri R.E."/>
            <person name="Oakeley E.J."/>
            <person name="Faust A.-M."/>
            <person name="Dessus-Babus S."/>
            <person name="Altorfer M."/>
            <person name="Burckhardt D."/>
            <person name="Oertli M."/>
            <person name="Naumann U."/>
            <person name="Petersen F."/>
            <person name="Wong J."/>
        </authorList>
    </citation>
    <scope>NUCLEOTIDE SEQUENCE</scope>
    <source>
        <strain evidence="1">GSM-AAB239-AS_SAM_17_03QT</strain>
        <tissue evidence="1">Leaf</tissue>
    </source>
</reference>
<keyword evidence="2" id="KW-1185">Reference proteome</keyword>
<sequence length="141" mass="14626">MSGFGPLPAARRVQGSSDLAAATTLSVLTSMILRSTTLSGGKGLPGKCNCLHTNWCWAGYLLGTDCFGSGFLSLTLSVFYVRQRLNPLGTCSFSAMWRGASGQSRAGDTWEGLEGSVTSEKSLSGLVIAGARSRAGLGVLD</sequence>
<protein>
    <submittedName>
        <fullName evidence="1">Uncharacterized protein</fullName>
    </submittedName>
</protein>